<comment type="similarity">
    <text evidence="1">Belongs to the glycosyltransferase 2 family.</text>
</comment>
<dbReference type="AlphaFoldDB" id="F3YZ07"/>
<dbReference type="CDD" id="cd04186">
    <property type="entry name" value="GT_2_like_c"/>
    <property type="match status" value="1"/>
</dbReference>
<dbReference type="KEGG" id="daf:Desaf_1313"/>
<dbReference type="PANTHER" id="PTHR43179">
    <property type="entry name" value="RHAMNOSYLTRANSFERASE WBBL"/>
    <property type="match status" value="1"/>
</dbReference>
<dbReference type="InterPro" id="IPR029044">
    <property type="entry name" value="Nucleotide-diphossugar_trans"/>
</dbReference>
<keyword evidence="6" id="KW-1185">Reference proteome</keyword>
<reference evidence="5 6" key="1">
    <citation type="journal article" date="2011" name="J. Bacteriol.">
        <title>Genome sequence of the mercury-methylating and pleomorphic Desulfovibrio africanus Strain Walvis Bay.</title>
        <authorList>
            <person name="Brown S.D."/>
            <person name="Wall J.D."/>
            <person name="Kucken A.M."/>
            <person name="Gilmour C.C."/>
            <person name="Podar M."/>
            <person name="Brandt C.C."/>
            <person name="Teshima H."/>
            <person name="Detter J.C."/>
            <person name="Han C.S."/>
            <person name="Land M.L."/>
            <person name="Lucas S."/>
            <person name="Han J."/>
            <person name="Pennacchio L."/>
            <person name="Nolan M."/>
            <person name="Pitluck S."/>
            <person name="Woyke T."/>
            <person name="Goodwin L."/>
            <person name="Palumbo A.V."/>
            <person name="Elias D.A."/>
        </authorList>
    </citation>
    <scope>NUCLEOTIDE SEQUENCE [LARGE SCALE GENOMIC DNA]</scope>
    <source>
        <strain evidence="5 6">Walvis Bay</strain>
    </source>
</reference>
<evidence type="ECO:0000313" key="6">
    <source>
        <dbReference type="Proteomes" id="UP000007844"/>
    </source>
</evidence>
<dbReference type="Gene3D" id="3.90.550.10">
    <property type="entry name" value="Spore Coat Polysaccharide Biosynthesis Protein SpsA, Chain A"/>
    <property type="match status" value="1"/>
</dbReference>
<dbReference type="GO" id="GO:0016757">
    <property type="term" value="F:glycosyltransferase activity"/>
    <property type="evidence" value="ECO:0007669"/>
    <property type="project" value="UniProtKB-KW"/>
</dbReference>
<dbReference type="SUPFAM" id="SSF53448">
    <property type="entry name" value="Nucleotide-diphospho-sugar transferases"/>
    <property type="match status" value="1"/>
</dbReference>
<evidence type="ECO:0000313" key="5">
    <source>
        <dbReference type="EMBL" id="EGJ49652.1"/>
    </source>
</evidence>
<feature type="domain" description="Glycosyltransferase 2-like" evidence="4">
    <location>
        <begin position="5"/>
        <end position="120"/>
    </location>
</feature>
<accession>F3YZ07</accession>
<evidence type="ECO:0000256" key="2">
    <source>
        <dbReference type="ARBA" id="ARBA00022676"/>
    </source>
</evidence>
<dbReference type="STRING" id="690850.Desaf_1313"/>
<gene>
    <name evidence="5" type="ORF">Desaf_1313</name>
</gene>
<dbReference type="Proteomes" id="UP000007844">
    <property type="component" value="Chromosome"/>
</dbReference>
<dbReference type="eggNOG" id="COG1216">
    <property type="taxonomic scope" value="Bacteria"/>
</dbReference>
<dbReference type="HOGENOM" id="CLU_023845_4_0_7"/>
<sequence length="330" mass="36981">MRVCAIVLNYNGLDLLGPCLDALLASDCPGLSAMLVDNASSDGSAEFVRRRYPQVKLLENPENYYFSRGNNEGMRLALELGADYLLVLNNDTLIDPSCVRLLIEFMDAHPRAGACQPLLRFMHRPDLAASAGIRLGMAGKAWDMACGEPAESLGSLPFQVLGATGGAMLLRAEALSQCGLFCEEFQMYFEDVDLSLRLREASWDIWCVPEASVLHECSVTTNRSGAWRRGYFCERNSYKVVLRNYPPTKILKAYLLGWPMAGLVSGYNLLLHDRRYGLAIAQAMLEGLRDLVRFLPGRLSRRDRQARHYPFWPMIEESVIYPPNCRRADG</sequence>
<name>F3YZ07_DESAF</name>
<keyword evidence="3 5" id="KW-0808">Transferase</keyword>
<evidence type="ECO:0000259" key="4">
    <source>
        <dbReference type="Pfam" id="PF00535"/>
    </source>
</evidence>
<keyword evidence="2" id="KW-0328">Glycosyltransferase</keyword>
<dbReference type="InterPro" id="IPR001173">
    <property type="entry name" value="Glyco_trans_2-like"/>
</dbReference>
<dbReference type="EMBL" id="CP003221">
    <property type="protein sequence ID" value="EGJ49652.1"/>
    <property type="molecule type" value="Genomic_DNA"/>
</dbReference>
<protein>
    <submittedName>
        <fullName evidence="5">Glycosyl transferase family 2</fullName>
    </submittedName>
</protein>
<proteinExistence type="inferred from homology"/>
<evidence type="ECO:0000256" key="3">
    <source>
        <dbReference type="ARBA" id="ARBA00022679"/>
    </source>
</evidence>
<organism evidence="5 6">
    <name type="scientific">Desulfocurvibacter africanus subsp. africanus str. Walvis Bay</name>
    <dbReference type="NCBI Taxonomy" id="690850"/>
    <lineage>
        <taxon>Bacteria</taxon>
        <taxon>Pseudomonadati</taxon>
        <taxon>Thermodesulfobacteriota</taxon>
        <taxon>Desulfovibrionia</taxon>
        <taxon>Desulfovibrionales</taxon>
        <taxon>Desulfovibrionaceae</taxon>
        <taxon>Desulfocurvibacter</taxon>
    </lineage>
</organism>
<dbReference type="PANTHER" id="PTHR43179:SF12">
    <property type="entry name" value="GALACTOFURANOSYLTRANSFERASE GLFT2"/>
    <property type="match status" value="1"/>
</dbReference>
<evidence type="ECO:0000256" key="1">
    <source>
        <dbReference type="ARBA" id="ARBA00006739"/>
    </source>
</evidence>
<dbReference type="Pfam" id="PF00535">
    <property type="entry name" value="Glycos_transf_2"/>
    <property type="match status" value="1"/>
</dbReference>